<evidence type="ECO:0000313" key="1">
    <source>
        <dbReference type="EMBL" id="PWN43156.1"/>
    </source>
</evidence>
<dbReference type="RefSeq" id="XP_025370316.1">
    <property type="nucleotide sequence ID" value="XM_025517807.1"/>
</dbReference>
<dbReference type="AlphaFoldDB" id="A0A316VZY7"/>
<dbReference type="InParanoid" id="A0A316VZY7"/>
<evidence type="ECO:0000313" key="2">
    <source>
        <dbReference type="Proteomes" id="UP000245783"/>
    </source>
</evidence>
<gene>
    <name evidence="1" type="ORF">IE81DRAFT_98207</name>
</gene>
<protein>
    <submittedName>
        <fullName evidence="1">Uncharacterized protein</fullName>
    </submittedName>
</protein>
<accession>A0A316VZY7</accession>
<proteinExistence type="predicted"/>
<name>A0A316VZY7_9BASI</name>
<organism evidence="1 2">
    <name type="scientific">Ceraceosorus guamensis</name>
    <dbReference type="NCBI Taxonomy" id="1522189"/>
    <lineage>
        <taxon>Eukaryota</taxon>
        <taxon>Fungi</taxon>
        <taxon>Dikarya</taxon>
        <taxon>Basidiomycota</taxon>
        <taxon>Ustilaginomycotina</taxon>
        <taxon>Exobasidiomycetes</taxon>
        <taxon>Ceraceosorales</taxon>
        <taxon>Ceraceosoraceae</taxon>
        <taxon>Ceraceosorus</taxon>
    </lineage>
</organism>
<dbReference type="GeneID" id="37039677"/>
<keyword evidence="2" id="KW-1185">Reference proteome</keyword>
<sequence length="116" mass="12665">MRALGAACLLAGLSARRSSSTARRRKQARCCCMLLRARSFGNWHEHRRGGGKAASSHGGVVILPWTKTASTAADLDHQQHQTCFPTFTSRIHQLSHSVVASHPIFEPILKSLATPH</sequence>
<reference evidence="1 2" key="1">
    <citation type="journal article" date="2018" name="Mol. Biol. Evol.">
        <title>Broad Genomic Sampling Reveals a Smut Pathogenic Ancestry of the Fungal Clade Ustilaginomycotina.</title>
        <authorList>
            <person name="Kijpornyongpan T."/>
            <person name="Mondo S.J."/>
            <person name="Barry K."/>
            <person name="Sandor L."/>
            <person name="Lee J."/>
            <person name="Lipzen A."/>
            <person name="Pangilinan J."/>
            <person name="LaButti K."/>
            <person name="Hainaut M."/>
            <person name="Henrissat B."/>
            <person name="Grigoriev I.V."/>
            <person name="Spatafora J.W."/>
            <person name="Aime M.C."/>
        </authorList>
    </citation>
    <scope>NUCLEOTIDE SEQUENCE [LARGE SCALE GENOMIC DNA]</scope>
    <source>
        <strain evidence="1 2">MCA 4658</strain>
    </source>
</reference>
<dbReference type="Proteomes" id="UP000245783">
    <property type="component" value="Unassembled WGS sequence"/>
</dbReference>
<dbReference type="EMBL" id="KZ819372">
    <property type="protein sequence ID" value="PWN43156.1"/>
    <property type="molecule type" value="Genomic_DNA"/>
</dbReference>